<dbReference type="NCBIfam" id="TIGR04213">
    <property type="entry name" value="PGF_pre_PGF"/>
    <property type="match status" value="1"/>
</dbReference>
<feature type="compositionally biased region" description="Polar residues" evidence="1">
    <location>
        <begin position="898"/>
        <end position="908"/>
    </location>
</feature>
<feature type="region of interest" description="Disordered" evidence="1">
    <location>
        <begin position="1816"/>
        <end position="1904"/>
    </location>
</feature>
<keyword evidence="2" id="KW-0472">Membrane</keyword>
<dbReference type="InterPro" id="IPR013783">
    <property type="entry name" value="Ig-like_fold"/>
</dbReference>
<feature type="compositionally biased region" description="Acidic residues" evidence="1">
    <location>
        <begin position="1837"/>
        <end position="1861"/>
    </location>
</feature>
<evidence type="ECO:0000256" key="2">
    <source>
        <dbReference type="SAM" id="Phobius"/>
    </source>
</evidence>
<evidence type="ECO:0000313" key="4">
    <source>
        <dbReference type="EMBL" id="MFC7204970.1"/>
    </source>
</evidence>
<feature type="transmembrane region" description="Helical" evidence="2">
    <location>
        <begin position="2189"/>
        <end position="2207"/>
    </location>
</feature>
<feature type="compositionally biased region" description="Polar residues" evidence="1">
    <location>
        <begin position="1952"/>
        <end position="1964"/>
    </location>
</feature>
<evidence type="ECO:0000259" key="3">
    <source>
        <dbReference type="Pfam" id="PF24893"/>
    </source>
</evidence>
<feature type="region of interest" description="Disordered" evidence="1">
    <location>
        <begin position="2147"/>
        <end position="2183"/>
    </location>
</feature>
<feature type="compositionally biased region" description="Low complexity" evidence="1">
    <location>
        <begin position="1305"/>
        <end position="1322"/>
    </location>
</feature>
<feature type="region of interest" description="Disordered" evidence="1">
    <location>
        <begin position="1299"/>
        <end position="1322"/>
    </location>
</feature>
<dbReference type="InterPro" id="IPR056645">
    <property type="entry name" value="DUF7743"/>
</dbReference>
<dbReference type="Pfam" id="PF24893">
    <property type="entry name" value="DUF7743"/>
    <property type="match status" value="1"/>
</dbReference>
<feature type="compositionally biased region" description="Low complexity" evidence="1">
    <location>
        <begin position="1514"/>
        <end position="1531"/>
    </location>
</feature>
<keyword evidence="2" id="KW-0812">Transmembrane</keyword>
<feature type="region of interest" description="Disordered" evidence="1">
    <location>
        <begin position="1503"/>
        <end position="1531"/>
    </location>
</feature>
<comment type="caution">
    <text evidence="4">The sequence shown here is derived from an EMBL/GenBank/DDBJ whole genome shotgun (WGS) entry which is preliminary data.</text>
</comment>
<dbReference type="Proteomes" id="UP001596481">
    <property type="component" value="Unassembled WGS sequence"/>
</dbReference>
<dbReference type="RefSeq" id="WP_390225128.1">
    <property type="nucleotide sequence ID" value="NZ_JBHTAA010000005.1"/>
</dbReference>
<gene>
    <name evidence="4" type="ORF">ACFQJC_15745</name>
</gene>
<keyword evidence="2" id="KW-1133">Transmembrane helix</keyword>
<dbReference type="InterPro" id="IPR026453">
    <property type="entry name" value="PGF_pre_PGF"/>
</dbReference>
<feature type="domain" description="DUF7743" evidence="3">
    <location>
        <begin position="460"/>
        <end position="586"/>
    </location>
</feature>
<feature type="region of interest" description="Disordered" evidence="1">
    <location>
        <begin position="892"/>
        <end position="916"/>
    </location>
</feature>
<evidence type="ECO:0000313" key="5">
    <source>
        <dbReference type="Proteomes" id="UP001596481"/>
    </source>
</evidence>
<dbReference type="Gene3D" id="2.60.40.10">
    <property type="entry name" value="Immunoglobulins"/>
    <property type="match status" value="1"/>
</dbReference>
<dbReference type="EMBL" id="JBHTAA010000005">
    <property type="protein sequence ID" value="MFC7204970.1"/>
    <property type="molecule type" value="Genomic_DNA"/>
</dbReference>
<organism evidence="4 5">
    <name type="scientific">Haloferax namakaokahaiae</name>
    <dbReference type="NCBI Taxonomy" id="1748331"/>
    <lineage>
        <taxon>Archaea</taxon>
        <taxon>Methanobacteriati</taxon>
        <taxon>Methanobacteriota</taxon>
        <taxon>Stenosarchaea group</taxon>
        <taxon>Halobacteria</taxon>
        <taxon>Halobacteriales</taxon>
        <taxon>Haloferacaceae</taxon>
        <taxon>Haloferax</taxon>
    </lineage>
</organism>
<proteinExistence type="predicted"/>
<feature type="compositionally biased region" description="Low complexity" evidence="1">
    <location>
        <begin position="2148"/>
        <end position="2183"/>
    </location>
</feature>
<evidence type="ECO:0000256" key="1">
    <source>
        <dbReference type="SAM" id="MobiDB-lite"/>
    </source>
</evidence>
<sequence>MSRSARTGARLLVVGLLVVAGMVVGPVATTDLGSEAGVVAAATAPEISNLTVVSKSGRTIEVSFTSSKSLQQIDVGIYNSSASGLSGIEKLDNSLNEDDFSTANGSAPYHYTAVGTTPEDGNFTVEVLIAKGSDGINGANGETRTVVVDSTAPTISGLTLSDDTDGNGFVTSGDDVTVSATVVENTTSVGSVTANLSAFGGDAAESLTNVGGDTYETTLTVGSGGPVTEGNQSVTLTVTDTDGSGNERNATTGNLTIDTSAPVVTNVQYTGSAVGDGVVNDGDTFDIEATISDGPSGPTLDSAQLTADLSDFGAGAAVVLTNAGGDTYNATVTADGAAASPDGYYNITVSATDQAGQTTTNESAPLAISAPPDITAYSVTNPSGQNLTVSFDSSENLTDVEVAVTGPATTTLTEGDFSNSSGTYTATWNATTDGDFTAELYVANDSTGLNGGSNQTDTATIDTAAPTLSNATVIDATDGDGVLADGDQFTVRVNVSDDTSGVTQVTFDASDFGWGFSGESEQLTDGDSDGVYDFTGTVKDADAAADGDYAVDIDATDAKANTNSTTTGTLALDTEKPTLTNVTLVDDTDGDGIVEDGDSVEIRANSTDATSGVVSVTADASAFGADSNVTLTDGDSDGTYTATVTVNASNSSGEGHYDVGVTAADDGDNARAGTTNTLALNTLAPNVTDVTLADATNGNGVVADGDSVTISANVTDAVSVQSVTANLSDFGAGAAVVLSDGDSDGAYTATVSVDAANASADGDYSVNVTATDEKSKQSNATTGALTLDTTAPTLTDATISDDGDGLVADGDSLTVSVNVTDATTVGSVTANLSDFGAGSAVVLSDGDSDGTYTATVSVDAASASPDGDYSVDIDAADDDGNAASATTGALTLDATEPGSFSPSASDATNGDGVVGDGETISLSATVSDAESGVDTVTANLSDFGAGVVTLSFDSGTTYTTTATVDNASASPDGTYAITVNATDAAGNVRTGSAGSLTLDTVAPVVSDANLTDATNANGVVADGDSITVSANVTDATSIQNVTADASVFGAGTVELTPAGGDRYEATFTVDGANATGGSQSLTVVAEDAQNRTRTVGTGSLTVDTQVPTISGVSLSDDGDDLVGDGDSLTVSATVSDAESSVESVTANLSDFGAGASVSLSDGDSDGTYETTVTVDGSSASPDGNYSVTVTVADAGYNTKNDTTGEITLDTTAPTLTNGSVADATDGNGAVADGDQLTLSVEVADAAALQHVTADASAYGADSNVSLSDGDSDGIYTATVTASASGTTDGAHSVTFSALDTAGNEGTDTGSGPTLDTTPPTLTDASLTDSTDGNGIVGDGATLTFSVNVTDATTIANVTADASAFGAGTNVSLSDAGNGTYTATVTVDAANASADGDHDVTLDATDGQGNVQSTTTSQVTLDTTPATVTNVSLSDSTDGDGIVSDGDVLVVWADVTDATGVAAVTANASAFGAGTNVSLSDGDSDGTYSATVVVNESNVSTDGDQRLTLDATDDAGTVNTTQTGTLTLDTTAPTTASGTLSDASDGNGNVSVGDTLSLSVSVSDATTSVESVTAYVSDFGVGSAVELTDGDGDGTYETTVTVGSGASDGTQSATIVVEDSVGNTGSLTTASLTVVADGPSVTNATLVDTTDGDGSVADGDQLTIRANVSDDTGVSAVTADASDFGAGSAVVLTDTGNGTYEGTTTVDESSASEDGDYDVDILATDTDGNTQHELTNTLSLDTPPAVTDFTVSNPTGQTVQVSFSTDETLTTIVADVSGTDSVTLETDSFTAVGSGYVATWESPADGTATVTLQTAEDATGNDGANGESGSVSISGADDSGDGGDGGDDGSDDGDSGGDDGGSDDSSSSDDSKSAPPAPDPVVSVEDDERETNVSVENPGRNRPVAIDLGGELETEGMNLTRLTVTTDGNENYSLALSGRSPLLDGAASMADASGQSPTGEETTENATPAFDGVVLGSVRVDHELDDESIDSAEFALDIDAARLDELGFEADELALYRYHDGEWQRLETSAEAHDGTYTLRATSPGFSEFVVGVESGTLFTVEGAALTKASVTPGESLPVAVELVNPRGLAVKKEVVVTANGSVVGSKTVTLDAGERRSITVGTRLETGGVRSVSVDGVTAGTVTVRGQAQTPTATATTATTEDDSAATTTATPTTSTPDQTTTDTDTPGFGLFAAVCALLVVAGLARFRRG</sequence>
<feature type="compositionally biased region" description="Low complexity" evidence="1">
    <location>
        <begin position="1827"/>
        <end position="1836"/>
    </location>
</feature>
<reference evidence="4 5" key="1">
    <citation type="journal article" date="2019" name="Int. J. Syst. Evol. Microbiol.">
        <title>The Global Catalogue of Microorganisms (GCM) 10K type strain sequencing project: providing services to taxonomists for standard genome sequencing and annotation.</title>
        <authorList>
            <consortium name="The Broad Institute Genomics Platform"/>
            <consortium name="The Broad Institute Genome Sequencing Center for Infectious Disease"/>
            <person name="Wu L."/>
            <person name="Ma J."/>
        </authorList>
    </citation>
    <scope>NUCLEOTIDE SEQUENCE [LARGE SCALE GENOMIC DNA]</scope>
    <source>
        <strain evidence="4 5">DSM 29988</strain>
    </source>
</reference>
<protein>
    <submittedName>
        <fullName evidence="4">PGF-pre-PGF domain-containing protein</fullName>
    </submittedName>
</protein>
<name>A0ABD5ZJ41_9EURY</name>
<feature type="region of interest" description="Disordered" evidence="1">
    <location>
        <begin position="1945"/>
        <end position="1964"/>
    </location>
</feature>
<accession>A0ABD5ZJ41</accession>
<keyword evidence="5" id="KW-1185">Reference proteome</keyword>